<evidence type="ECO:0000313" key="3">
    <source>
        <dbReference type="Proteomes" id="UP000572072"/>
    </source>
</evidence>
<organism evidence="2 3">
    <name type="scientific">Vibrio rotiferianus</name>
    <dbReference type="NCBI Taxonomy" id="190895"/>
    <lineage>
        <taxon>Bacteria</taxon>
        <taxon>Pseudomonadati</taxon>
        <taxon>Pseudomonadota</taxon>
        <taxon>Gammaproteobacteria</taxon>
        <taxon>Vibrionales</taxon>
        <taxon>Vibrionaceae</taxon>
        <taxon>Vibrio</taxon>
    </lineage>
</organism>
<dbReference type="Proteomes" id="UP000572072">
    <property type="component" value="Unassembled WGS sequence"/>
</dbReference>
<proteinExistence type="predicted"/>
<feature type="domain" description="EAL" evidence="1">
    <location>
        <begin position="12"/>
        <end position="269"/>
    </location>
</feature>
<dbReference type="InterPro" id="IPR050706">
    <property type="entry name" value="Cyclic-di-GMP_PDE-like"/>
</dbReference>
<dbReference type="InterPro" id="IPR001633">
    <property type="entry name" value="EAL_dom"/>
</dbReference>
<protein>
    <submittedName>
        <fullName evidence="2">EAL domain-containing protein</fullName>
    </submittedName>
</protein>
<dbReference type="PROSITE" id="PS50883">
    <property type="entry name" value="EAL"/>
    <property type="match status" value="1"/>
</dbReference>
<dbReference type="RefSeq" id="WP_171358102.1">
    <property type="nucleotide sequence ID" value="NZ_VTYN01000012.1"/>
</dbReference>
<dbReference type="InterPro" id="IPR035919">
    <property type="entry name" value="EAL_sf"/>
</dbReference>
<dbReference type="SUPFAM" id="SSF141868">
    <property type="entry name" value="EAL domain-like"/>
    <property type="match status" value="1"/>
</dbReference>
<name>A0A7Y4E2J3_9VIBR</name>
<accession>A0A7Y4E2J3</accession>
<dbReference type="GO" id="GO:0071111">
    <property type="term" value="F:cyclic-guanylate-specific phosphodiesterase activity"/>
    <property type="evidence" value="ECO:0007669"/>
    <property type="project" value="InterPro"/>
</dbReference>
<reference evidence="2 3" key="1">
    <citation type="submission" date="2019-08" db="EMBL/GenBank/DDBJ databases">
        <title>Draft genome sequencing and comparative genomics of hatchery-associated Vibrios.</title>
        <authorList>
            <person name="Kehlet-Delgado H."/>
            <person name="Mueller R.S."/>
        </authorList>
    </citation>
    <scope>NUCLEOTIDE SEQUENCE [LARGE SCALE GENOMIC DNA]</scope>
    <source>
        <strain evidence="2 3">00-78-3</strain>
    </source>
</reference>
<gene>
    <name evidence="2" type="ORF">F0262_12830</name>
</gene>
<comment type="caution">
    <text evidence="2">The sequence shown here is derived from an EMBL/GenBank/DDBJ whole genome shotgun (WGS) entry which is preliminary data.</text>
</comment>
<dbReference type="PANTHER" id="PTHR33121">
    <property type="entry name" value="CYCLIC DI-GMP PHOSPHODIESTERASE PDEF"/>
    <property type="match status" value="1"/>
</dbReference>
<dbReference type="Gene3D" id="3.20.20.450">
    <property type="entry name" value="EAL domain"/>
    <property type="match status" value="1"/>
</dbReference>
<dbReference type="Pfam" id="PF00563">
    <property type="entry name" value="EAL"/>
    <property type="match status" value="1"/>
</dbReference>
<dbReference type="SMART" id="SM00052">
    <property type="entry name" value="EAL"/>
    <property type="match status" value="1"/>
</dbReference>
<dbReference type="CDD" id="cd01948">
    <property type="entry name" value="EAL"/>
    <property type="match status" value="1"/>
</dbReference>
<dbReference type="AlphaFoldDB" id="A0A7Y4E2J3"/>
<evidence type="ECO:0000313" key="2">
    <source>
        <dbReference type="EMBL" id="NOH48939.1"/>
    </source>
</evidence>
<dbReference type="PANTHER" id="PTHR33121:SF76">
    <property type="entry name" value="SIGNALING PROTEIN"/>
    <property type="match status" value="1"/>
</dbReference>
<sequence length="272" mass="31039">MELTKQSDYERYIRIDENGEHCVHLHQFVFRSVYQPIFDHSRTLIGMEALLRIETVDGVSIRPDIFFSDNSWDKSFRLAVEFLSRAIHIRNFAKHFAGSGVKLFLNVMPAALLTLTTDMGFKDTGLLYQRLKALNMETSDVVFEVIEQHCEETESLIKAVEKLKASGFLFAIDDYGALYSDQKRVLQLCPDIIKIDRSYLLEFCNGNEDAVFSAMELAQNLGAKVVIEGVEQENQLAAMQALCVDFYQGFYLGKPKSIHHWTAQKANAKVLH</sequence>
<evidence type="ECO:0000259" key="1">
    <source>
        <dbReference type="PROSITE" id="PS50883"/>
    </source>
</evidence>
<dbReference type="EMBL" id="VTYN01000012">
    <property type="protein sequence ID" value="NOH48939.1"/>
    <property type="molecule type" value="Genomic_DNA"/>
</dbReference>